<sequence>AAGERARKVEHVVGELVGITLGDDIARLIPSELATLGVPALRPVFAAKLAEGRLMLYDSRGEHTTGQGAIVACVDCSGSMRAPHAGGVTGEAWAKSCALALLDQARHAKRDFVGILFSSAGQVATFRFPAGQAPITEVLEFAETFFGGGTDFQVPLTVATELLEAEYNVAGRQRGDIVLITDGQCGVTEEWMRAWNDTKARLDFRSFGVAIGSAATTRPGTVLDALCDNLRSIDDLTDTSAAADLFHVI</sequence>
<dbReference type="OrthoDB" id="4522915at2"/>
<protein>
    <submittedName>
        <fullName evidence="2">VWA domain-containing protein</fullName>
    </submittedName>
</protein>
<reference evidence="2 3" key="1">
    <citation type="submission" date="2019-09" db="EMBL/GenBank/DDBJ databases">
        <title>Goodfellowia gen. nov., a new genus of the Pseudonocardineae related to Actinoalloteichus, containing Goodfellowia coeruleoviolacea gen. nov., comb. nov. gen. nov., comb. nov.</title>
        <authorList>
            <person name="Labeda D."/>
        </authorList>
    </citation>
    <scope>NUCLEOTIDE SEQUENCE [LARGE SCALE GENOMIC DNA]</scope>
    <source>
        <strain evidence="2 3">AN110305</strain>
    </source>
</reference>
<evidence type="ECO:0000313" key="3">
    <source>
        <dbReference type="Proteomes" id="UP000323454"/>
    </source>
</evidence>
<dbReference type="InterPro" id="IPR002035">
    <property type="entry name" value="VWF_A"/>
</dbReference>
<feature type="non-terminal residue" evidence="2">
    <location>
        <position position="1"/>
    </location>
</feature>
<accession>A0A5B2W668</accession>
<dbReference type="Gene3D" id="3.40.50.410">
    <property type="entry name" value="von Willebrand factor, type A domain"/>
    <property type="match status" value="1"/>
</dbReference>
<dbReference type="PANTHER" id="PTHR36846">
    <property type="entry name" value="PROTEIN VIAA"/>
    <property type="match status" value="1"/>
</dbReference>
<evidence type="ECO:0000313" key="2">
    <source>
        <dbReference type="EMBL" id="KAA2246006.1"/>
    </source>
</evidence>
<comment type="caution">
    <text evidence="2">The sequence shown here is derived from an EMBL/GenBank/DDBJ whole genome shotgun (WGS) entry which is preliminary data.</text>
</comment>
<name>A0A5B2W668_9PSEU</name>
<organism evidence="2 3">
    <name type="scientific">Solihabitans fulvus</name>
    <dbReference type="NCBI Taxonomy" id="1892852"/>
    <lineage>
        <taxon>Bacteria</taxon>
        <taxon>Bacillati</taxon>
        <taxon>Actinomycetota</taxon>
        <taxon>Actinomycetes</taxon>
        <taxon>Pseudonocardiales</taxon>
        <taxon>Pseudonocardiaceae</taxon>
        <taxon>Solihabitans</taxon>
    </lineage>
</organism>
<dbReference type="InterPro" id="IPR036465">
    <property type="entry name" value="vWFA_dom_sf"/>
</dbReference>
<feature type="domain" description="VWFA" evidence="1">
    <location>
        <begin position="67"/>
        <end position="245"/>
    </location>
</feature>
<proteinExistence type="predicted"/>
<keyword evidence="3" id="KW-1185">Reference proteome</keyword>
<reference evidence="2 3" key="2">
    <citation type="submission" date="2019-09" db="EMBL/GenBank/DDBJ databases">
        <authorList>
            <person name="Jin C."/>
        </authorList>
    </citation>
    <scope>NUCLEOTIDE SEQUENCE [LARGE SCALE GENOMIC DNA]</scope>
    <source>
        <strain evidence="2 3">AN110305</strain>
    </source>
</reference>
<dbReference type="EMBL" id="VUOB01000151">
    <property type="protein sequence ID" value="KAA2246006.1"/>
    <property type="molecule type" value="Genomic_DNA"/>
</dbReference>
<dbReference type="PANTHER" id="PTHR36846:SF1">
    <property type="entry name" value="PROTEIN VIAA"/>
    <property type="match status" value="1"/>
</dbReference>
<dbReference type="AlphaFoldDB" id="A0A5B2W668"/>
<dbReference type="SUPFAM" id="SSF53300">
    <property type="entry name" value="vWA-like"/>
    <property type="match status" value="1"/>
</dbReference>
<dbReference type="Pfam" id="PF13519">
    <property type="entry name" value="VWA_2"/>
    <property type="match status" value="1"/>
</dbReference>
<gene>
    <name evidence="2" type="ORF">F0L68_40910</name>
</gene>
<dbReference type="Proteomes" id="UP000323454">
    <property type="component" value="Unassembled WGS sequence"/>
</dbReference>
<dbReference type="RefSeq" id="WP_149855302.1">
    <property type="nucleotide sequence ID" value="NZ_VUOB01000151.1"/>
</dbReference>
<dbReference type="SMART" id="SM00327">
    <property type="entry name" value="VWA"/>
    <property type="match status" value="1"/>
</dbReference>
<evidence type="ECO:0000259" key="1">
    <source>
        <dbReference type="SMART" id="SM00327"/>
    </source>
</evidence>